<dbReference type="HOGENOM" id="CLU_053947_0_1_3"/>
<evidence type="ECO:0000256" key="2">
    <source>
        <dbReference type="ARBA" id="ARBA00002681"/>
    </source>
</evidence>
<dbReference type="PANTHER" id="PTHR11054">
    <property type="entry name" value="6-PHOSPHOGLUCONOLACTONASE"/>
    <property type="match status" value="1"/>
</dbReference>
<evidence type="ECO:0000256" key="1">
    <source>
        <dbReference type="ARBA" id="ARBA00000832"/>
    </source>
</evidence>
<protein>
    <recommendedName>
        <fullName evidence="6 7">6-phosphogluconolactonase</fullName>
        <shortName evidence="7">6PGL</shortName>
        <ecNumber evidence="5 7">3.1.1.31</ecNumber>
    </recommendedName>
</protein>
<organism evidence="9 10">
    <name type="scientific">Crocosphaera subtropica (strain ATCC 51142 / BH68)</name>
    <name type="common">Cyanothece sp. (strain ATCC 51142)</name>
    <dbReference type="NCBI Taxonomy" id="43989"/>
    <lineage>
        <taxon>Bacteria</taxon>
        <taxon>Bacillati</taxon>
        <taxon>Cyanobacteriota</taxon>
        <taxon>Cyanophyceae</taxon>
        <taxon>Oscillatoriophycideae</taxon>
        <taxon>Chroococcales</taxon>
        <taxon>Aphanothecaceae</taxon>
        <taxon>Crocosphaera</taxon>
        <taxon>Crocosphaera subtropica</taxon>
    </lineage>
</organism>
<dbReference type="EMBL" id="CP000806">
    <property type="protein sequence ID" value="ACB54091.1"/>
    <property type="molecule type" value="Genomic_DNA"/>
</dbReference>
<dbReference type="EC" id="3.1.1.31" evidence="5 7"/>
<keyword evidence="7" id="KW-0378">Hydrolase</keyword>
<dbReference type="Pfam" id="PF01182">
    <property type="entry name" value="Glucosamine_iso"/>
    <property type="match status" value="1"/>
</dbReference>
<evidence type="ECO:0000313" key="9">
    <source>
        <dbReference type="EMBL" id="ACB54091.1"/>
    </source>
</evidence>
<dbReference type="InterPro" id="IPR037171">
    <property type="entry name" value="NagB/RpiA_transferase-like"/>
</dbReference>
<evidence type="ECO:0000259" key="8">
    <source>
        <dbReference type="Pfam" id="PF01182"/>
    </source>
</evidence>
<keyword evidence="10" id="KW-1185">Reference proteome</keyword>
<evidence type="ECO:0000256" key="5">
    <source>
        <dbReference type="ARBA" id="ARBA00013198"/>
    </source>
</evidence>
<evidence type="ECO:0000256" key="7">
    <source>
        <dbReference type="RuleBase" id="RU365095"/>
    </source>
</evidence>
<dbReference type="NCBIfam" id="TIGR01198">
    <property type="entry name" value="pgl"/>
    <property type="match status" value="1"/>
</dbReference>
<evidence type="ECO:0000256" key="3">
    <source>
        <dbReference type="ARBA" id="ARBA00004961"/>
    </source>
</evidence>
<name>B1WX25_CROS5</name>
<comment type="function">
    <text evidence="2 7">Hydrolysis of 6-phosphogluconolactone to 6-phosphogluconate.</text>
</comment>
<dbReference type="Gene3D" id="3.40.50.1360">
    <property type="match status" value="1"/>
</dbReference>
<dbReference type="Proteomes" id="UP000001203">
    <property type="component" value="Chromosome circular"/>
</dbReference>
<dbReference type="eggNOG" id="COG0363">
    <property type="taxonomic scope" value="Bacteria"/>
</dbReference>
<dbReference type="SUPFAM" id="SSF100950">
    <property type="entry name" value="NagB/RpiA/CoA transferase-like"/>
    <property type="match status" value="1"/>
</dbReference>
<evidence type="ECO:0000256" key="6">
    <source>
        <dbReference type="ARBA" id="ARBA00020337"/>
    </source>
</evidence>
<evidence type="ECO:0000256" key="4">
    <source>
        <dbReference type="ARBA" id="ARBA00010662"/>
    </source>
</evidence>
<accession>B1WX25</accession>
<dbReference type="GO" id="GO:0017057">
    <property type="term" value="F:6-phosphogluconolactonase activity"/>
    <property type="evidence" value="ECO:0007669"/>
    <property type="project" value="UniProtKB-UniRule"/>
</dbReference>
<comment type="similarity">
    <text evidence="4 7">Belongs to the glucosamine/galactosamine-6-phosphate isomerase family. 6-phosphogluconolactonase subfamily.</text>
</comment>
<dbReference type="InterPro" id="IPR005900">
    <property type="entry name" value="6-phosphogluconolactonase_DevB"/>
</dbReference>
<sequence length="251" mass="27597">MLKSSLDENILGMTQIQVLSDKPTLIAHTLNLIVDKIHTTLQQQEKFTLALAGGGTPKPLYEALAQQSLPLEKIHIFWGDERYVSAAHPDSNQRMAREAWLDQVDFPSSNIHPMPTGSNDPSVDAQTHDQELRDFFGVEAGEFPTFDIILLGMGDDGHTASLFPKTEALTVSDRLITVGNKDGQPRLTFTYPLLNHARCIIFLVAGENKRPALAQIFSPDGDETLYPAKAVQPQGELIWLLDEAAGAELNG</sequence>
<comment type="pathway">
    <text evidence="3 7">Carbohydrate degradation; pentose phosphate pathway; D-ribulose 5-phosphate from D-glucose 6-phosphate (oxidative stage): step 2/3.</text>
</comment>
<dbReference type="PANTHER" id="PTHR11054:SF0">
    <property type="entry name" value="6-PHOSPHOGLUCONOLACTONASE"/>
    <property type="match status" value="1"/>
</dbReference>
<dbReference type="STRING" id="43989.cce_4743"/>
<dbReference type="KEGG" id="cyt:cce_4743"/>
<dbReference type="GO" id="GO:0006098">
    <property type="term" value="P:pentose-phosphate shunt"/>
    <property type="evidence" value="ECO:0007669"/>
    <property type="project" value="UniProtKB-UniPathway"/>
</dbReference>
<dbReference type="InterPro" id="IPR039104">
    <property type="entry name" value="6PGL"/>
</dbReference>
<dbReference type="UniPathway" id="UPA00115">
    <property type="reaction ID" value="UER00409"/>
</dbReference>
<evidence type="ECO:0000313" key="10">
    <source>
        <dbReference type="Proteomes" id="UP000001203"/>
    </source>
</evidence>
<dbReference type="GO" id="GO:0005975">
    <property type="term" value="P:carbohydrate metabolic process"/>
    <property type="evidence" value="ECO:0007669"/>
    <property type="project" value="UniProtKB-UniRule"/>
</dbReference>
<dbReference type="InterPro" id="IPR006148">
    <property type="entry name" value="Glc/Gal-6P_isomerase"/>
</dbReference>
<comment type="catalytic activity">
    <reaction evidence="1 7">
        <text>6-phospho-D-glucono-1,5-lactone + H2O = 6-phospho-D-gluconate + H(+)</text>
        <dbReference type="Rhea" id="RHEA:12556"/>
        <dbReference type="ChEBI" id="CHEBI:15377"/>
        <dbReference type="ChEBI" id="CHEBI:15378"/>
        <dbReference type="ChEBI" id="CHEBI:57955"/>
        <dbReference type="ChEBI" id="CHEBI:58759"/>
        <dbReference type="EC" id="3.1.1.31"/>
    </reaction>
</comment>
<reference evidence="9 10" key="1">
    <citation type="journal article" date="2008" name="Proc. Natl. Acad. Sci. U.S.A.">
        <title>The genome of Cyanothece 51142, a unicellular diazotrophic cyanobacterium important in the marine nitrogen cycle.</title>
        <authorList>
            <person name="Welsh E.A."/>
            <person name="Liberton M."/>
            <person name="Stoeckel J."/>
            <person name="Loh T."/>
            <person name="Elvitigala T."/>
            <person name="Wang C."/>
            <person name="Wollam A."/>
            <person name="Fulton R.S."/>
            <person name="Clifton S.W."/>
            <person name="Jacobs J.M."/>
            <person name="Aurora R."/>
            <person name="Ghosh B.K."/>
            <person name="Sherman L.A."/>
            <person name="Smith R.D."/>
            <person name="Wilson R.K."/>
            <person name="Pakrasi H.B."/>
        </authorList>
    </citation>
    <scope>NUCLEOTIDE SEQUENCE [LARGE SCALE GENOMIC DNA]</scope>
    <source>
        <strain evidence="10">ATCC 51142 / BH68</strain>
    </source>
</reference>
<proteinExistence type="inferred from homology"/>
<gene>
    <name evidence="7 9" type="primary">pgl</name>
    <name evidence="9" type="ordered locus">cce_4743</name>
</gene>
<dbReference type="CDD" id="cd01400">
    <property type="entry name" value="6PGL"/>
    <property type="match status" value="1"/>
</dbReference>
<feature type="domain" description="Glucosamine/galactosamine-6-phosphate isomerase" evidence="8">
    <location>
        <begin position="21"/>
        <end position="239"/>
    </location>
</feature>
<dbReference type="AlphaFoldDB" id="B1WX25"/>